<feature type="transmembrane region" description="Helical" evidence="1">
    <location>
        <begin position="284"/>
        <end position="303"/>
    </location>
</feature>
<dbReference type="RefSeq" id="WP_252437474.1">
    <property type="nucleotide sequence ID" value="NZ_JAGSOV010000023.1"/>
</dbReference>
<dbReference type="PANTHER" id="PTHR35337:SF1">
    <property type="entry name" value="SLR1478 PROTEIN"/>
    <property type="match status" value="1"/>
</dbReference>
<keyword evidence="1" id="KW-1133">Transmembrane helix</keyword>
<evidence type="ECO:0000313" key="2">
    <source>
        <dbReference type="EMBL" id="MCO1655589.1"/>
    </source>
</evidence>
<accession>A0ABT0ZY54</accession>
<feature type="transmembrane region" description="Helical" evidence="1">
    <location>
        <begin position="165"/>
        <end position="187"/>
    </location>
</feature>
<dbReference type="Proteomes" id="UP001165283">
    <property type="component" value="Unassembled WGS sequence"/>
</dbReference>
<keyword evidence="1" id="KW-0812">Transmembrane</keyword>
<comment type="caution">
    <text evidence="2">The sequence shown here is derived from an EMBL/GenBank/DDBJ whole genome shotgun (WGS) entry which is preliminary data.</text>
</comment>
<evidence type="ECO:0000256" key="1">
    <source>
        <dbReference type="SAM" id="Phobius"/>
    </source>
</evidence>
<dbReference type="Pfam" id="PF01944">
    <property type="entry name" value="SpoIIM"/>
    <property type="match status" value="1"/>
</dbReference>
<feature type="transmembrane region" description="Helical" evidence="1">
    <location>
        <begin position="101"/>
        <end position="121"/>
    </location>
</feature>
<reference evidence="2" key="1">
    <citation type="submission" date="2021-04" db="EMBL/GenBank/DDBJ databases">
        <title>Pseudonocardia sp. nov., isolated from sandy soil of mangrove forest.</title>
        <authorList>
            <person name="Zan Z."/>
            <person name="Huang R."/>
            <person name="Liu W."/>
        </authorList>
    </citation>
    <scope>NUCLEOTIDE SEQUENCE</scope>
    <source>
        <strain evidence="2">S2-4</strain>
    </source>
</reference>
<evidence type="ECO:0000313" key="3">
    <source>
        <dbReference type="Proteomes" id="UP001165283"/>
    </source>
</evidence>
<keyword evidence="1" id="KW-0472">Membrane</keyword>
<keyword evidence="3" id="KW-1185">Reference proteome</keyword>
<feature type="transmembrane region" description="Helical" evidence="1">
    <location>
        <begin position="256"/>
        <end position="278"/>
    </location>
</feature>
<dbReference type="EMBL" id="JAGSOV010000023">
    <property type="protein sequence ID" value="MCO1655589.1"/>
    <property type="molecule type" value="Genomic_DNA"/>
</dbReference>
<name>A0ABT0ZY54_9PSEU</name>
<protein>
    <submittedName>
        <fullName evidence="2">Stage II sporulation protein M</fullName>
    </submittedName>
</protein>
<proteinExistence type="predicted"/>
<dbReference type="PANTHER" id="PTHR35337">
    <property type="entry name" value="SLR1478 PROTEIN"/>
    <property type="match status" value="1"/>
</dbReference>
<organism evidence="2 3">
    <name type="scientific">Pseudonocardia humida</name>
    <dbReference type="NCBI Taxonomy" id="2800819"/>
    <lineage>
        <taxon>Bacteria</taxon>
        <taxon>Bacillati</taxon>
        <taxon>Actinomycetota</taxon>
        <taxon>Actinomycetes</taxon>
        <taxon>Pseudonocardiales</taxon>
        <taxon>Pseudonocardiaceae</taxon>
        <taxon>Pseudonocardia</taxon>
    </lineage>
</organism>
<sequence length="331" mass="34314">MDVDAYAAAHDAEWRRLAELLRRRRLSGPEADELVTLYQRTAVHLSTIRSASPDPALVGRLSSLVARARSAVTGAPAPAWRDAARFVVAGFPAALYLSRRWWVATAALSLAVAWLVGAWVAGSPRVQASIATPAEVRQLVEVDFAEYYSASPAGSFAAQVWTNNAYVAALCLVAGVLLVPVVLVLAVNVVNIGVTAGLMAAAGRLDLFFGLITPHGLLELTAVFVAAGAGLKLGWTVVDPGGLPRRTAVAAQARTTVAMALGVAAVLAVSGVIEAFVTPSGLPTWARIGIGALAEALFLAYVWTLGRRAARAGETGDVTTADAGDVLPSSG</sequence>
<feature type="transmembrane region" description="Helical" evidence="1">
    <location>
        <begin position="207"/>
        <end position="235"/>
    </location>
</feature>
<dbReference type="InterPro" id="IPR002798">
    <property type="entry name" value="SpoIIM-like"/>
</dbReference>
<gene>
    <name evidence="2" type="ORF">KDL28_11050</name>
</gene>